<dbReference type="AlphaFoldDB" id="A0A363NU25"/>
<evidence type="ECO:0008006" key="4">
    <source>
        <dbReference type="Google" id="ProtNLM"/>
    </source>
</evidence>
<evidence type="ECO:0000313" key="3">
    <source>
        <dbReference type="Proteomes" id="UP000250831"/>
    </source>
</evidence>
<keyword evidence="1" id="KW-0732">Signal</keyword>
<gene>
    <name evidence="2" type="ORF">DCO56_12350</name>
</gene>
<protein>
    <recommendedName>
        <fullName evidence="4">DUF4241 domain-containing protein</fullName>
    </recommendedName>
</protein>
<keyword evidence="3" id="KW-1185">Reference proteome</keyword>
<reference evidence="2 3" key="1">
    <citation type="submission" date="2018-04" db="EMBL/GenBank/DDBJ databases">
        <title>Sphingobacterium sp. M46 Genome.</title>
        <authorList>
            <person name="Cheng J."/>
            <person name="Li Y."/>
        </authorList>
    </citation>
    <scope>NUCLEOTIDE SEQUENCE [LARGE SCALE GENOMIC DNA]</scope>
    <source>
        <strain evidence="2 3">M46</strain>
    </source>
</reference>
<evidence type="ECO:0000256" key="1">
    <source>
        <dbReference type="SAM" id="SignalP"/>
    </source>
</evidence>
<dbReference type="EMBL" id="QCXX01000003">
    <property type="protein sequence ID" value="PUV24151.1"/>
    <property type="molecule type" value="Genomic_DNA"/>
</dbReference>
<feature type="signal peptide" evidence="1">
    <location>
        <begin position="1"/>
        <end position="22"/>
    </location>
</feature>
<dbReference type="PROSITE" id="PS51257">
    <property type="entry name" value="PROKAR_LIPOPROTEIN"/>
    <property type="match status" value="1"/>
</dbReference>
<proteinExistence type="predicted"/>
<accession>A0A363NU25</accession>
<comment type="caution">
    <text evidence="2">The sequence shown here is derived from an EMBL/GenBank/DDBJ whole genome shotgun (WGS) entry which is preliminary data.</text>
</comment>
<feature type="chain" id="PRO_5016992196" description="DUF4241 domain-containing protein" evidence="1">
    <location>
        <begin position="23"/>
        <end position="259"/>
    </location>
</feature>
<dbReference type="OrthoDB" id="9789980at2"/>
<dbReference type="Proteomes" id="UP000250831">
    <property type="component" value="Unassembled WGS sequence"/>
</dbReference>
<dbReference type="Pfam" id="PF14025">
    <property type="entry name" value="DUF4241"/>
    <property type="match status" value="1"/>
</dbReference>
<organism evidence="2 3">
    <name type="scientific">Sphingobacterium athyrii</name>
    <dbReference type="NCBI Taxonomy" id="2152717"/>
    <lineage>
        <taxon>Bacteria</taxon>
        <taxon>Pseudomonadati</taxon>
        <taxon>Bacteroidota</taxon>
        <taxon>Sphingobacteriia</taxon>
        <taxon>Sphingobacteriales</taxon>
        <taxon>Sphingobacteriaceae</taxon>
        <taxon>Sphingobacterium</taxon>
    </lineage>
</organism>
<dbReference type="InterPro" id="IPR025335">
    <property type="entry name" value="DUF4241"/>
</dbReference>
<dbReference type="RefSeq" id="WP_108634079.1">
    <property type="nucleotide sequence ID" value="NZ_QCXX01000003.1"/>
</dbReference>
<name>A0A363NU25_9SPHI</name>
<evidence type="ECO:0000313" key="2">
    <source>
        <dbReference type="EMBL" id="PUV24151.1"/>
    </source>
</evidence>
<sequence>MYNRTIPICMMAVMLFSCTSKNKVTSNTENILGPTNEFDLADSIPKITIQDTSLTFPKLFEGSFVKGTKVTQFGTEITFDKIALGNLKVSSGQIIATDPVMLSDAIAFNEKFPVGEFPVELAMANINANKDRRIAFARIKFSDKPIRRWELALLPGQAPIPIKSKEIYGYGVDAGIGLFVDQVAKNSLNTLLDKNWDNIFSEKFKDYLNYSFQNQNAVFFSTGYGDGFYATYIGRGSDGKICQLLTDFDIVLWRNVGEY</sequence>